<evidence type="ECO:0000256" key="11">
    <source>
        <dbReference type="SAM" id="Phobius"/>
    </source>
</evidence>
<dbReference type="Proteomes" id="UP000030671">
    <property type="component" value="Unassembled WGS sequence"/>
</dbReference>
<keyword evidence="7 9" id="KW-0408">Iron</keyword>
<evidence type="ECO:0000313" key="13">
    <source>
        <dbReference type="Proteomes" id="UP000030671"/>
    </source>
</evidence>
<dbReference type="RefSeq" id="XP_009546989.1">
    <property type="nucleotide sequence ID" value="XM_009548694.1"/>
</dbReference>
<comment type="cofactor">
    <cofactor evidence="1 9">
        <name>heme</name>
        <dbReference type="ChEBI" id="CHEBI:30413"/>
    </cofactor>
</comment>
<dbReference type="InParanoid" id="W4K4L6"/>
<sequence>MLADAIQQYGITSIIAVAAISTTLLGVIARRAHRKPTPPGPESPWLGFGQPLVPASSPWFTYQEWQKLYGDIVFYYAFGSPVAVINSAKIADDLLDKRGAIYSSRPLRTMSRELMGWTWSLAGMPYGSDWRKYRTAFQKHFNPRATTRYEPLQLKEVQTFLRNLRRTPDDYYHHMRRHVLVDYSRALNAAALVMKINYDHDIADEGDYYVALADRAMNTLVKVLLHGSYAVDNLPILKYVPSWFPGANFQVQAKEWRKDSTAMLEKPFEMVKKRMAEGTAGTCITTIELEDGDKEKTVDVQMIQGITAVSYAAGADTTVAAIMSFISAAMNDPVIQRKAQEEIDRVVGNDRLPTFEDRSAMPYVTGIVWESLRWNPVAPLALAHRTTADDVYGEYYIPKGTTIIPNVWGMLHDEAKYPDPFKFDPERFADEKKNAQLGINELPQSAFGFGRRVCPGRWLALDTVWVTIASTLAVYNIEKPKDSNGVVIEQPLEFTGAAVSRPKDFKCSFVPRSADALALFE</sequence>
<dbReference type="OrthoDB" id="2789670at2759"/>
<keyword evidence="13" id="KW-1185">Reference proteome</keyword>
<keyword evidence="11" id="KW-0472">Membrane</keyword>
<dbReference type="PROSITE" id="PS00086">
    <property type="entry name" value="CYTOCHROME_P450"/>
    <property type="match status" value="1"/>
</dbReference>
<dbReference type="PANTHER" id="PTHR46300">
    <property type="entry name" value="P450, PUTATIVE (EUROFUNG)-RELATED-RELATED"/>
    <property type="match status" value="1"/>
</dbReference>
<dbReference type="KEGG" id="hir:HETIRDRAFT_65242"/>
<dbReference type="Gene3D" id="1.10.630.10">
    <property type="entry name" value="Cytochrome P450"/>
    <property type="match status" value="1"/>
</dbReference>
<dbReference type="eggNOG" id="KOG0156">
    <property type="taxonomic scope" value="Eukaryota"/>
</dbReference>
<dbReference type="InterPro" id="IPR050364">
    <property type="entry name" value="Cytochrome_P450_fung"/>
</dbReference>
<dbReference type="InterPro" id="IPR036396">
    <property type="entry name" value="Cyt_P450_sf"/>
</dbReference>
<dbReference type="InterPro" id="IPR002401">
    <property type="entry name" value="Cyt_P450_E_grp-I"/>
</dbReference>
<dbReference type="SUPFAM" id="SSF48264">
    <property type="entry name" value="Cytochrome P450"/>
    <property type="match status" value="1"/>
</dbReference>
<dbReference type="CDD" id="cd11065">
    <property type="entry name" value="CYP64-like"/>
    <property type="match status" value="1"/>
</dbReference>
<dbReference type="InterPro" id="IPR001128">
    <property type="entry name" value="Cyt_P450"/>
</dbReference>
<proteinExistence type="inferred from homology"/>
<dbReference type="InterPro" id="IPR017972">
    <property type="entry name" value="Cyt_P450_CS"/>
</dbReference>
<dbReference type="PRINTS" id="PR00463">
    <property type="entry name" value="EP450I"/>
</dbReference>
<dbReference type="GO" id="GO:0004497">
    <property type="term" value="F:monooxygenase activity"/>
    <property type="evidence" value="ECO:0007669"/>
    <property type="project" value="UniProtKB-KW"/>
</dbReference>
<keyword evidence="11" id="KW-1133">Transmembrane helix</keyword>
<dbReference type="PANTHER" id="PTHR46300:SF7">
    <property type="entry name" value="P450, PUTATIVE (EUROFUNG)-RELATED"/>
    <property type="match status" value="1"/>
</dbReference>
<keyword evidence="4 9" id="KW-0349">Heme</keyword>
<evidence type="ECO:0000256" key="2">
    <source>
        <dbReference type="ARBA" id="ARBA00005179"/>
    </source>
</evidence>
<dbReference type="GO" id="GO:0016705">
    <property type="term" value="F:oxidoreductase activity, acting on paired donors, with incorporation or reduction of molecular oxygen"/>
    <property type="evidence" value="ECO:0007669"/>
    <property type="project" value="InterPro"/>
</dbReference>
<name>W4K4L6_HETIT</name>
<evidence type="ECO:0000256" key="3">
    <source>
        <dbReference type="ARBA" id="ARBA00010617"/>
    </source>
</evidence>
<keyword evidence="8 10" id="KW-0503">Monooxygenase</keyword>
<organism evidence="12 13">
    <name type="scientific">Heterobasidion irregulare (strain TC 32-1)</name>
    <dbReference type="NCBI Taxonomy" id="747525"/>
    <lineage>
        <taxon>Eukaryota</taxon>
        <taxon>Fungi</taxon>
        <taxon>Dikarya</taxon>
        <taxon>Basidiomycota</taxon>
        <taxon>Agaricomycotina</taxon>
        <taxon>Agaricomycetes</taxon>
        <taxon>Russulales</taxon>
        <taxon>Bondarzewiaceae</taxon>
        <taxon>Heterobasidion</taxon>
        <taxon>Heterobasidion annosum species complex</taxon>
    </lineage>
</organism>
<dbReference type="AlphaFoldDB" id="W4K4L6"/>
<evidence type="ECO:0000256" key="8">
    <source>
        <dbReference type="ARBA" id="ARBA00023033"/>
    </source>
</evidence>
<dbReference type="GeneID" id="20678723"/>
<evidence type="ECO:0000256" key="4">
    <source>
        <dbReference type="ARBA" id="ARBA00022617"/>
    </source>
</evidence>
<gene>
    <name evidence="12" type="primary">cpm94</name>
    <name evidence="12" type="ORF">HETIRDRAFT_65242</name>
</gene>
<dbReference type="EMBL" id="KI925459">
    <property type="protein sequence ID" value="ETW80280.1"/>
    <property type="molecule type" value="Genomic_DNA"/>
</dbReference>
<dbReference type="GO" id="GO:0005506">
    <property type="term" value="F:iron ion binding"/>
    <property type="evidence" value="ECO:0007669"/>
    <property type="project" value="InterPro"/>
</dbReference>
<evidence type="ECO:0000256" key="7">
    <source>
        <dbReference type="ARBA" id="ARBA00023004"/>
    </source>
</evidence>
<dbReference type="Pfam" id="PF00067">
    <property type="entry name" value="p450"/>
    <property type="match status" value="1"/>
</dbReference>
<dbReference type="HOGENOM" id="CLU_001570_2_3_1"/>
<keyword evidence="11" id="KW-0812">Transmembrane</keyword>
<protein>
    <submittedName>
        <fullName evidence="12">Cytochrome P450 monooxygenase 94</fullName>
    </submittedName>
</protein>
<evidence type="ECO:0000256" key="1">
    <source>
        <dbReference type="ARBA" id="ARBA00001971"/>
    </source>
</evidence>
<evidence type="ECO:0000256" key="6">
    <source>
        <dbReference type="ARBA" id="ARBA00023002"/>
    </source>
</evidence>
<evidence type="ECO:0000313" key="12">
    <source>
        <dbReference type="EMBL" id="ETW80280.1"/>
    </source>
</evidence>
<evidence type="ECO:0000256" key="10">
    <source>
        <dbReference type="RuleBase" id="RU000461"/>
    </source>
</evidence>
<keyword evidence="5 9" id="KW-0479">Metal-binding</keyword>
<accession>W4K4L6</accession>
<keyword evidence="6 10" id="KW-0560">Oxidoreductase</keyword>
<feature type="binding site" description="axial binding residue" evidence="9">
    <location>
        <position position="454"/>
    </location>
    <ligand>
        <name>heme</name>
        <dbReference type="ChEBI" id="CHEBI:30413"/>
    </ligand>
    <ligandPart>
        <name>Fe</name>
        <dbReference type="ChEBI" id="CHEBI:18248"/>
    </ligandPart>
</feature>
<dbReference type="GO" id="GO:0020037">
    <property type="term" value="F:heme binding"/>
    <property type="evidence" value="ECO:0007669"/>
    <property type="project" value="InterPro"/>
</dbReference>
<evidence type="ECO:0000256" key="5">
    <source>
        <dbReference type="ARBA" id="ARBA00022723"/>
    </source>
</evidence>
<evidence type="ECO:0000256" key="9">
    <source>
        <dbReference type="PIRSR" id="PIRSR602401-1"/>
    </source>
</evidence>
<comment type="similarity">
    <text evidence="3 10">Belongs to the cytochrome P450 family.</text>
</comment>
<reference evidence="12 13" key="1">
    <citation type="journal article" date="2012" name="New Phytol.">
        <title>Insight into trade-off between wood decay and parasitism from the genome of a fungal forest pathogen.</title>
        <authorList>
            <person name="Olson A."/>
            <person name="Aerts A."/>
            <person name="Asiegbu F."/>
            <person name="Belbahri L."/>
            <person name="Bouzid O."/>
            <person name="Broberg A."/>
            <person name="Canback B."/>
            <person name="Coutinho P.M."/>
            <person name="Cullen D."/>
            <person name="Dalman K."/>
            <person name="Deflorio G."/>
            <person name="van Diepen L.T."/>
            <person name="Dunand C."/>
            <person name="Duplessis S."/>
            <person name="Durling M."/>
            <person name="Gonthier P."/>
            <person name="Grimwood J."/>
            <person name="Fossdal C.G."/>
            <person name="Hansson D."/>
            <person name="Henrissat B."/>
            <person name="Hietala A."/>
            <person name="Himmelstrand K."/>
            <person name="Hoffmeister D."/>
            <person name="Hogberg N."/>
            <person name="James T.Y."/>
            <person name="Karlsson M."/>
            <person name="Kohler A."/>
            <person name="Kues U."/>
            <person name="Lee Y.H."/>
            <person name="Lin Y.C."/>
            <person name="Lind M."/>
            <person name="Lindquist E."/>
            <person name="Lombard V."/>
            <person name="Lucas S."/>
            <person name="Lunden K."/>
            <person name="Morin E."/>
            <person name="Murat C."/>
            <person name="Park J."/>
            <person name="Raffaello T."/>
            <person name="Rouze P."/>
            <person name="Salamov A."/>
            <person name="Schmutz J."/>
            <person name="Solheim H."/>
            <person name="Stahlberg J."/>
            <person name="Velez H."/>
            <person name="de Vries R.P."/>
            <person name="Wiebenga A."/>
            <person name="Woodward S."/>
            <person name="Yakovlev I."/>
            <person name="Garbelotto M."/>
            <person name="Martin F."/>
            <person name="Grigoriev I.V."/>
            <person name="Stenlid J."/>
        </authorList>
    </citation>
    <scope>NUCLEOTIDE SEQUENCE [LARGE SCALE GENOMIC DNA]</scope>
    <source>
        <strain evidence="12 13">TC 32-1</strain>
    </source>
</reference>
<comment type="pathway">
    <text evidence="2">Secondary metabolite biosynthesis.</text>
</comment>
<feature type="transmembrane region" description="Helical" evidence="11">
    <location>
        <begin position="6"/>
        <end position="29"/>
    </location>
</feature>